<dbReference type="Pfam" id="PF02230">
    <property type="entry name" value="Abhydrolase_2"/>
    <property type="match status" value="1"/>
</dbReference>
<keyword evidence="1" id="KW-0732">Signal</keyword>
<evidence type="ECO:0000256" key="2">
    <source>
        <dbReference type="ARBA" id="ARBA00022801"/>
    </source>
</evidence>
<dbReference type="InterPro" id="IPR050955">
    <property type="entry name" value="Plant_Biomass_Hydrol_Est"/>
</dbReference>
<dbReference type="InterPro" id="IPR029058">
    <property type="entry name" value="AB_hydrolase_fold"/>
</dbReference>
<reference evidence="4" key="1">
    <citation type="submission" date="2020-04" db="EMBL/GenBank/DDBJ databases">
        <authorList>
            <person name="Zhang T."/>
        </authorList>
    </citation>
    <scope>NUCLEOTIDE SEQUENCE</scope>
    <source>
        <strain evidence="4">HKST-UBA02</strain>
    </source>
</reference>
<keyword evidence="2 4" id="KW-0378">Hydrolase</keyword>
<accession>A0A955LW04</accession>
<proteinExistence type="predicted"/>
<protein>
    <submittedName>
        <fullName evidence="4">Alpha/beta fold hydrolase</fullName>
    </submittedName>
</protein>
<feature type="domain" description="Phospholipase/carboxylesterase/thioesterase" evidence="3">
    <location>
        <begin position="89"/>
        <end position="206"/>
    </location>
</feature>
<dbReference type="Proteomes" id="UP000699691">
    <property type="component" value="Unassembled WGS sequence"/>
</dbReference>
<reference evidence="4" key="2">
    <citation type="journal article" date="2021" name="Microbiome">
        <title>Successional dynamics and alternative stable states in a saline activated sludge microbial community over 9 years.</title>
        <authorList>
            <person name="Wang Y."/>
            <person name="Ye J."/>
            <person name="Ju F."/>
            <person name="Liu L."/>
            <person name="Boyd J.A."/>
            <person name="Deng Y."/>
            <person name="Parks D.H."/>
            <person name="Jiang X."/>
            <person name="Yin X."/>
            <person name="Woodcroft B.J."/>
            <person name="Tyson G.W."/>
            <person name="Hugenholtz P."/>
            <person name="Polz M.F."/>
            <person name="Zhang T."/>
        </authorList>
    </citation>
    <scope>NUCLEOTIDE SEQUENCE</scope>
    <source>
        <strain evidence="4">HKST-UBA02</strain>
    </source>
</reference>
<dbReference type="AlphaFoldDB" id="A0A955LW04"/>
<feature type="non-terminal residue" evidence="4">
    <location>
        <position position="1"/>
    </location>
</feature>
<dbReference type="PANTHER" id="PTHR43037:SF5">
    <property type="entry name" value="FERULOYL ESTERASE"/>
    <property type="match status" value="1"/>
</dbReference>
<dbReference type="PANTHER" id="PTHR43037">
    <property type="entry name" value="UNNAMED PRODUCT-RELATED"/>
    <property type="match status" value="1"/>
</dbReference>
<dbReference type="EMBL" id="JAGQKY010000067">
    <property type="protein sequence ID" value="MCA9397567.1"/>
    <property type="molecule type" value="Genomic_DNA"/>
</dbReference>
<dbReference type="SUPFAM" id="SSF53474">
    <property type="entry name" value="alpha/beta-Hydrolases"/>
    <property type="match status" value="1"/>
</dbReference>
<comment type="caution">
    <text evidence="4">The sequence shown here is derived from an EMBL/GenBank/DDBJ whole genome shotgun (WGS) entry which is preliminary data.</text>
</comment>
<dbReference type="GO" id="GO:0016787">
    <property type="term" value="F:hydrolase activity"/>
    <property type="evidence" value="ECO:0007669"/>
    <property type="project" value="UniProtKB-KW"/>
</dbReference>
<dbReference type="InterPro" id="IPR003140">
    <property type="entry name" value="PLipase/COase/thioEstase"/>
</dbReference>
<sequence>ISPTSTPEMKTFSKEIQTIDNQAVILYKPTVTTSTTPIIIYSHGSNEHITTNGPTPQFFVEALDTYGNYFAQNGILFVASEMYGENWGSTESLNHLKALIKHVQNEYEIESKPNLYGFSMGGLPTLRFAKTYPDSINKIALLAPTINMPDWNEASLRTLNDIPIRIWHGTKDVNVPPTLSEAFYQAAVAAGNTTITRNTITNETHRHFLKPATLLDFFEPER</sequence>
<organism evidence="4 5">
    <name type="scientific">candidate division WWE3 bacterium</name>
    <dbReference type="NCBI Taxonomy" id="2053526"/>
    <lineage>
        <taxon>Bacteria</taxon>
        <taxon>Katanobacteria</taxon>
    </lineage>
</organism>
<dbReference type="Gene3D" id="3.40.50.1820">
    <property type="entry name" value="alpha/beta hydrolase"/>
    <property type="match status" value="1"/>
</dbReference>
<evidence type="ECO:0000256" key="1">
    <source>
        <dbReference type="ARBA" id="ARBA00022729"/>
    </source>
</evidence>
<evidence type="ECO:0000313" key="5">
    <source>
        <dbReference type="Proteomes" id="UP000699691"/>
    </source>
</evidence>
<name>A0A955LW04_UNCKA</name>
<evidence type="ECO:0000259" key="3">
    <source>
        <dbReference type="Pfam" id="PF02230"/>
    </source>
</evidence>
<gene>
    <name evidence="4" type="ORF">KC573_01955</name>
</gene>
<evidence type="ECO:0000313" key="4">
    <source>
        <dbReference type="EMBL" id="MCA9397567.1"/>
    </source>
</evidence>